<dbReference type="AlphaFoldDB" id="A0A9D3LMN8"/>
<reference evidence="10" key="1">
    <citation type="submission" date="2021-01" db="EMBL/GenBank/DDBJ databases">
        <title>A chromosome-scale assembly of European eel, Anguilla anguilla.</title>
        <authorList>
            <person name="Henkel C."/>
            <person name="Jong-Raadsen S.A."/>
            <person name="Dufour S."/>
            <person name="Weltzien F.-A."/>
            <person name="Palstra A.P."/>
            <person name="Pelster B."/>
            <person name="Spaink H.P."/>
            <person name="Van Den Thillart G.E."/>
            <person name="Jansen H."/>
            <person name="Zahm M."/>
            <person name="Klopp C."/>
            <person name="Cedric C."/>
            <person name="Louis A."/>
            <person name="Berthelot C."/>
            <person name="Parey E."/>
            <person name="Roest Crollius H."/>
            <person name="Montfort J."/>
            <person name="Robinson-Rechavi M."/>
            <person name="Bucao C."/>
            <person name="Bouchez O."/>
            <person name="Gislard M."/>
            <person name="Lluch J."/>
            <person name="Milhes M."/>
            <person name="Lampietro C."/>
            <person name="Lopez Roques C."/>
            <person name="Donnadieu C."/>
            <person name="Braasch I."/>
            <person name="Desvignes T."/>
            <person name="Postlethwait J."/>
            <person name="Bobe J."/>
            <person name="Guiguen Y."/>
            <person name="Dirks R."/>
        </authorList>
    </citation>
    <scope>NUCLEOTIDE SEQUENCE</scope>
    <source>
        <strain evidence="10">Tag_6206</strain>
        <tissue evidence="10">Liver</tissue>
    </source>
</reference>
<dbReference type="EC" id="3.3.2.2" evidence="6"/>
<accession>A0A9D3LMN8</accession>
<dbReference type="Pfam" id="PF07947">
    <property type="entry name" value="YhhN"/>
    <property type="match status" value="1"/>
</dbReference>
<comment type="caution">
    <text evidence="10">The sequence shown here is derived from an EMBL/GenBank/DDBJ whole genome shotgun (WGS) entry which is preliminary data.</text>
</comment>
<comment type="similarity">
    <text evidence="2">Belongs to the TMEM86 family.</text>
</comment>
<evidence type="ECO:0000256" key="9">
    <source>
        <dbReference type="SAM" id="Phobius"/>
    </source>
</evidence>
<dbReference type="PANTHER" id="PTHR31885:SF11">
    <property type="entry name" value="TRANSMEMBRANE PROTEIN 86B"/>
    <property type="match status" value="1"/>
</dbReference>
<evidence type="ECO:0000256" key="8">
    <source>
        <dbReference type="ARBA" id="ARBA00049560"/>
    </source>
</evidence>
<evidence type="ECO:0000256" key="2">
    <source>
        <dbReference type="ARBA" id="ARBA00007375"/>
    </source>
</evidence>
<comment type="catalytic activity">
    <reaction evidence="8">
        <text>a 1-O-(1Z-alkenyl)-sn-glycero-3-phosphocholine + H2O = a 2,3-saturated aldehyde + sn-glycerol 3-phosphocholine</text>
        <dbReference type="Rhea" id="RHEA:22544"/>
        <dbReference type="ChEBI" id="CHEBI:15377"/>
        <dbReference type="ChEBI" id="CHEBI:16870"/>
        <dbReference type="ChEBI" id="CHEBI:73359"/>
        <dbReference type="ChEBI" id="CHEBI:77287"/>
        <dbReference type="EC" id="3.3.2.2"/>
    </reaction>
</comment>
<sequence>MDILETDAYDRRQRRNSSCVLFLFLLPFFIFSSFYFYLWIPQSEPSVFAAAVKSGPVLSLAALVLFYNGGRSFWGVAGGLLLSACGDCCLVWQELFLHGMAAFGLAHLLYSFAFLTDRYSSLSSSSSSATSLFLSIFLWLTGAGTYFYLLPFLQKRTDSAILIPALGAYMVLIVAMVTLALHTRRPATAVGGLSFLVSDLTLSLQIFGVVDPFAEGRAVIMTTYYLAQLLIAVGDVTAGSDTGDGLRKRKRM</sequence>
<dbReference type="InterPro" id="IPR012506">
    <property type="entry name" value="TMEM86B-like"/>
</dbReference>
<evidence type="ECO:0000256" key="1">
    <source>
        <dbReference type="ARBA" id="ARBA00004141"/>
    </source>
</evidence>
<dbReference type="GO" id="GO:0016020">
    <property type="term" value="C:membrane"/>
    <property type="evidence" value="ECO:0007669"/>
    <property type="project" value="UniProtKB-SubCell"/>
</dbReference>
<feature type="transmembrane region" description="Helical" evidence="9">
    <location>
        <begin position="161"/>
        <end position="181"/>
    </location>
</feature>
<keyword evidence="4 9" id="KW-1133">Transmembrane helix</keyword>
<evidence type="ECO:0000256" key="4">
    <source>
        <dbReference type="ARBA" id="ARBA00022989"/>
    </source>
</evidence>
<feature type="transmembrane region" description="Helical" evidence="9">
    <location>
        <begin position="99"/>
        <end position="116"/>
    </location>
</feature>
<evidence type="ECO:0000256" key="7">
    <source>
        <dbReference type="ARBA" id="ARBA00049458"/>
    </source>
</evidence>
<evidence type="ECO:0000313" key="11">
    <source>
        <dbReference type="Proteomes" id="UP001044222"/>
    </source>
</evidence>
<keyword evidence="5 9" id="KW-0472">Membrane</keyword>
<organism evidence="10 11">
    <name type="scientific">Anguilla anguilla</name>
    <name type="common">European freshwater eel</name>
    <name type="synonym">Muraena anguilla</name>
    <dbReference type="NCBI Taxonomy" id="7936"/>
    <lineage>
        <taxon>Eukaryota</taxon>
        <taxon>Metazoa</taxon>
        <taxon>Chordata</taxon>
        <taxon>Craniata</taxon>
        <taxon>Vertebrata</taxon>
        <taxon>Euteleostomi</taxon>
        <taxon>Actinopterygii</taxon>
        <taxon>Neopterygii</taxon>
        <taxon>Teleostei</taxon>
        <taxon>Anguilliformes</taxon>
        <taxon>Anguillidae</taxon>
        <taxon>Anguilla</taxon>
    </lineage>
</organism>
<dbReference type="OMA" id="ACLIWPA"/>
<proteinExistence type="inferred from homology"/>
<protein>
    <recommendedName>
        <fullName evidence="6">lysoplasmalogenase</fullName>
        <ecNumber evidence="6">3.3.2.2</ecNumber>
    </recommendedName>
</protein>
<comment type="subcellular location">
    <subcellularLocation>
        <location evidence="1">Membrane</location>
        <topology evidence="1">Multi-pass membrane protein</topology>
    </subcellularLocation>
</comment>
<feature type="transmembrane region" description="Helical" evidence="9">
    <location>
        <begin position="128"/>
        <end position="149"/>
    </location>
</feature>
<feature type="transmembrane region" description="Helical" evidence="9">
    <location>
        <begin position="20"/>
        <end position="40"/>
    </location>
</feature>
<dbReference type="GO" id="GO:0047408">
    <property type="term" value="F:alkenylglycerophosphocholine hydrolase activity"/>
    <property type="evidence" value="ECO:0007669"/>
    <property type="project" value="UniProtKB-EC"/>
</dbReference>
<dbReference type="OrthoDB" id="2133758at2759"/>
<evidence type="ECO:0000256" key="3">
    <source>
        <dbReference type="ARBA" id="ARBA00022692"/>
    </source>
</evidence>
<keyword evidence="3 9" id="KW-0812">Transmembrane</keyword>
<dbReference type="Proteomes" id="UP001044222">
    <property type="component" value="Chromosome 17"/>
</dbReference>
<evidence type="ECO:0000313" key="10">
    <source>
        <dbReference type="EMBL" id="KAG5832344.1"/>
    </source>
</evidence>
<evidence type="ECO:0000256" key="5">
    <source>
        <dbReference type="ARBA" id="ARBA00023136"/>
    </source>
</evidence>
<comment type="catalytic activity">
    <reaction evidence="7">
        <text>a 1-O-(1Z-alkenyl)-sn-glycero-3-phosphoethanolamine + H2O = a 2,3-saturated aldehyde + sn-glycero-3-phosphoethanolamine</text>
        <dbReference type="Rhea" id="RHEA:16905"/>
        <dbReference type="ChEBI" id="CHEBI:15377"/>
        <dbReference type="ChEBI" id="CHEBI:73359"/>
        <dbReference type="ChEBI" id="CHEBI:77288"/>
        <dbReference type="ChEBI" id="CHEBI:143890"/>
        <dbReference type="EC" id="3.3.2.2"/>
    </reaction>
</comment>
<dbReference type="EMBL" id="JAFIRN010000017">
    <property type="protein sequence ID" value="KAG5832344.1"/>
    <property type="molecule type" value="Genomic_DNA"/>
</dbReference>
<evidence type="ECO:0000256" key="6">
    <source>
        <dbReference type="ARBA" id="ARBA00035673"/>
    </source>
</evidence>
<feature type="transmembrane region" description="Helical" evidence="9">
    <location>
        <begin position="222"/>
        <end position="242"/>
    </location>
</feature>
<dbReference type="PANTHER" id="PTHR31885">
    <property type="entry name" value="GH04784P"/>
    <property type="match status" value="1"/>
</dbReference>
<name>A0A9D3LMN8_ANGAN</name>
<gene>
    <name evidence="10" type="ORF">ANANG_G00290120</name>
</gene>
<keyword evidence="11" id="KW-1185">Reference proteome</keyword>